<protein>
    <submittedName>
        <fullName evidence="2">Uncharacterized protein</fullName>
    </submittedName>
</protein>
<dbReference type="VEuPathDB" id="TriTrypDB:TCDM_07913"/>
<dbReference type="VEuPathDB" id="TriTrypDB:Tc_MARK_2388"/>
<dbReference type="VEuPathDB" id="TriTrypDB:C4B63_196g28"/>
<dbReference type="VEuPathDB" id="TriTrypDB:TcCL_NonESM05660"/>
<dbReference type="VEuPathDB" id="TriTrypDB:BCY84_12185"/>
<dbReference type="VEuPathDB" id="TriTrypDB:TCSYLVIO_005189"/>
<gene>
    <name evidence="2" type="ORF">C4B63_196g28</name>
</gene>
<evidence type="ECO:0000313" key="3">
    <source>
        <dbReference type="Proteomes" id="UP000246121"/>
    </source>
</evidence>
<dbReference type="VEuPathDB" id="TriTrypDB:TcG_07222"/>
<sequence length="465" mass="53341">MRYSFEQVAKKETGGLCRAVAAANATHSELMKAYMQLAEAEIRALPKQRRLLERLLVQSEEERRAAANERRQLALRRRDELKRKLRQFKEEGDGDGASKTSSHDEYARQWAAVYGGLALRREQLAHVLSCPSTAVHVTAFADAVDSLAPFISAVHRAITFLEDKKEIEAYTVPTQLLYTQLEQVTKMQLQVTSLLNRERHTQSLLRENTAEFFKGQERILAWCVEQQEALHDLKGLKDLREFCASFMSNVAVMDTNFLVLQERSEQIASNRAVREALVAVNRTWMELAIAVYHTIRQVIRSEHANSGVEAACKWWVDTFEQRLRRILAEARDIADHMEMQSEPLMQTIHRRSIEVLRDLALPHTISQHISEFTEREDSVAPHEEALRDALVMRLSLLTQTFVGDVKYDGQREYADRLREVSDYLDAQATGAVYTQLLERVKKLRWMVEEQLRLLPAGKIVTAADA</sequence>
<accession>A0A2V2UNW0</accession>
<keyword evidence="1" id="KW-0175">Coiled coil</keyword>
<feature type="coiled-coil region" evidence="1">
    <location>
        <begin position="49"/>
        <end position="91"/>
    </location>
</feature>
<name>A0A2V2UNW0_TRYCR</name>
<dbReference type="VEuPathDB" id="TriTrypDB:TcCLB.509979.10"/>
<dbReference type="VEuPathDB" id="TriTrypDB:TcCLB.508613.50"/>
<dbReference type="Proteomes" id="UP000246121">
    <property type="component" value="Unassembled WGS sequence"/>
</dbReference>
<dbReference type="EMBL" id="PRFA01000196">
    <property type="protein sequence ID" value="PWU84886.1"/>
    <property type="molecule type" value="Genomic_DNA"/>
</dbReference>
<dbReference type="VEuPathDB" id="TriTrypDB:TcBrA4_0095860"/>
<proteinExistence type="predicted"/>
<evidence type="ECO:0000313" key="2">
    <source>
        <dbReference type="EMBL" id="PWU84886.1"/>
    </source>
</evidence>
<dbReference type="VEuPathDB" id="TriTrypDB:ECC02_004496"/>
<dbReference type="VEuPathDB" id="TriTrypDB:C3747_115g110"/>
<reference evidence="2 3" key="1">
    <citation type="journal article" date="2018" name="Microb. Genom.">
        <title>Expanding an expanded genome: long-read sequencing of Trypanosoma cruzi.</title>
        <authorList>
            <person name="Berna L."/>
            <person name="Rodriguez M."/>
            <person name="Chiribao M.L."/>
            <person name="Parodi-Talice A."/>
            <person name="Pita S."/>
            <person name="Rijo G."/>
            <person name="Alvarez-Valin F."/>
            <person name="Robello C."/>
        </authorList>
    </citation>
    <scope>NUCLEOTIDE SEQUENCE [LARGE SCALE GENOMIC DNA]</scope>
    <source>
        <strain evidence="2 3">Dm28c</strain>
    </source>
</reference>
<comment type="caution">
    <text evidence="2">The sequence shown here is derived from an EMBL/GenBank/DDBJ whole genome shotgun (WGS) entry which is preliminary data.</text>
</comment>
<evidence type="ECO:0000256" key="1">
    <source>
        <dbReference type="SAM" id="Coils"/>
    </source>
</evidence>
<dbReference type="AlphaFoldDB" id="A0A2V2UNW0"/>
<dbReference type="VEuPathDB" id="TriTrypDB:TcYC6_0086640"/>
<organism evidence="2 3">
    <name type="scientific">Trypanosoma cruzi</name>
    <dbReference type="NCBI Taxonomy" id="5693"/>
    <lineage>
        <taxon>Eukaryota</taxon>
        <taxon>Discoba</taxon>
        <taxon>Euglenozoa</taxon>
        <taxon>Kinetoplastea</taxon>
        <taxon>Metakinetoplastina</taxon>
        <taxon>Trypanosomatida</taxon>
        <taxon>Trypanosomatidae</taxon>
        <taxon>Trypanosoma</taxon>
        <taxon>Schizotrypanum</taxon>
    </lineage>
</organism>